<reference evidence="1 2" key="1">
    <citation type="submission" date="2024-03" db="EMBL/GenBank/DDBJ databases">
        <authorList>
            <person name="Gkanogiannis A."/>
            <person name="Becerra Lopez-Lavalle L."/>
        </authorList>
    </citation>
    <scope>NUCLEOTIDE SEQUENCE [LARGE SCALE GENOMIC DNA]</scope>
</reference>
<accession>A0ABP0XM51</accession>
<organism evidence="1 2">
    <name type="scientific">Citrullus colocynthis</name>
    <name type="common">colocynth</name>
    <dbReference type="NCBI Taxonomy" id="252529"/>
    <lineage>
        <taxon>Eukaryota</taxon>
        <taxon>Viridiplantae</taxon>
        <taxon>Streptophyta</taxon>
        <taxon>Embryophyta</taxon>
        <taxon>Tracheophyta</taxon>
        <taxon>Spermatophyta</taxon>
        <taxon>Magnoliopsida</taxon>
        <taxon>eudicotyledons</taxon>
        <taxon>Gunneridae</taxon>
        <taxon>Pentapetalae</taxon>
        <taxon>rosids</taxon>
        <taxon>fabids</taxon>
        <taxon>Cucurbitales</taxon>
        <taxon>Cucurbitaceae</taxon>
        <taxon>Benincaseae</taxon>
        <taxon>Citrullus</taxon>
    </lineage>
</organism>
<proteinExistence type="predicted"/>
<evidence type="ECO:0000313" key="2">
    <source>
        <dbReference type="Proteomes" id="UP001642487"/>
    </source>
</evidence>
<feature type="non-terminal residue" evidence="1">
    <location>
        <position position="1"/>
    </location>
</feature>
<dbReference type="EMBL" id="OZ021735">
    <property type="protein sequence ID" value="CAK9309243.1"/>
    <property type="molecule type" value="Genomic_DNA"/>
</dbReference>
<protein>
    <submittedName>
        <fullName evidence="1">Uncharacterized protein</fullName>
    </submittedName>
</protein>
<gene>
    <name evidence="1" type="ORF">CITCOLO1_LOCUS789</name>
</gene>
<dbReference type="Proteomes" id="UP001642487">
    <property type="component" value="Chromosome 1"/>
</dbReference>
<keyword evidence="2" id="KW-1185">Reference proteome</keyword>
<evidence type="ECO:0000313" key="1">
    <source>
        <dbReference type="EMBL" id="CAK9309243.1"/>
    </source>
</evidence>
<sequence length="52" mass="5918">AVADAVIWTVGAKTRTGGRRALLDRWYELGRSTMRWVAGVRGERGLRTIKRF</sequence>
<name>A0ABP0XM51_9ROSI</name>